<keyword evidence="1" id="KW-0732">Signal</keyword>
<proteinExistence type="predicted"/>
<gene>
    <name evidence="2" type="ORF">TPR58_19270</name>
</gene>
<keyword evidence="3" id="KW-1185">Reference proteome</keyword>
<sequence>MFRNLLWLLAPLALLSCAAKAPERDVDPALWVVRDRDTTIYLFGSVHALRPGLSWFDEAVKNAFDHSRELVVEVVMPPQAETAAMLRELGELPAGTRLSEQLPPELAKRVREALKRAGQREDLVEKYEPWLAAIQLAVLPNRAEGYDSAYGVESVLTAAARKSKKKVSGLETPRQQFGYFDSLSPTAQQVLLGETLDSMTTAGTTLDQIVTAWGKGDTDTLARVMNEDLSKSPELTQALLIQRNRNWAGWVATRMRRPGVVFVAVGAGHLAGENSVQRELQRRGLRVTRIRY</sequence>
<feature type="signal peptide" evidence="1">
    <location>
        <begin position="1"/>
        <end position="21"/>
    </location>
</feature>
<name>A0ABV0BE53_9SPHN</name>
<dbReference type="Proteomes" id="UP001427805">
    <property type="component" value="Unassembled WGS sequence"/>
</dbReference>
<feature type="chain" id="PRO_5046907187" evidence="1">
    <location>
        <begin position="22"/>
        <end position="292"/>
    </location>
</feature>
<evidence type="ECO:0000256" key="1">
    <source>
        <dbReference type="SAM" id="SignalP"/>
    </source>
</evidence>
<accession>A0ABV0BE53</accession>
<dbReference type="PROSITE" id="PS51257">
    <property type="entry name" value="PROKAR_LIPOPROTEIN"/>
    <property type="match status" value="1"/>
</dbReference>
<dbReference type="EMBL" id="JBDIZK010000013">
    <property type="protein sequence ID" value="MEN3749323.1"/>
    <property type="molecule type" value="Genomic_DNA"/>
</dbReference>
<dbReference type="InterPro" id="IPR047111">
    <property type="entry name" value="YbaP-like"/>
</dbReference>
<dbReference type="RefSeq" id="WP_346248367.1">
    <property type="nucleotide sequence ID" value="NZ_JBDIZK010000013.1"/>
</dbReference>
<dbReference type="PANTHER" id="PTHR40590">
    <property type="entry name" value="CYTOPLASMIC PROTEIN-RELATED"/>
    <property type="match status" value="1"/>
</dbReference>
<dbReference type="InterPro" id="IPR002816">
    <property type="entry name" value="TraB/PrgY/GumN_fam"/>
</dbReference>
<reference evidence="2 3" key="1">
    <citation type="submission" date="2024-05" db="EMBL/GenBank/DDBJ databases">
        <title>Sphingomonas sp. HF-S3 16S ribosomal RNA gene Genome sequencing and assembly.</title>
        <authorList>
            <person name="Lee H."/>
        </authorList>
    </citation>
    <scope>NUCLEOTIDE SEQUENCE [LARGE SCALE GENOMIC DNA]</scope>
    <source>
        <strain evidence="2 3">HF-S3</strain>
    </source>
</reference>
<evidence type="ECO:0000313" key="3">
    <source>
        <dbReference type="Proteomes" id="UP001427805"/>
    </source>
</evidence>
<organism evidence="2 3">
    <name type="scientific">Sphingomonas rustica</name>
    <dbReference type="NCBI Taxonomy" id="3103142"/>
    <lineage>
        <taxon>Bacteria</taxon>
        <taxon>Pseudomonadati</taxon>
        <taxon>Pseudomonadota</taxon>
        <taxon>Alphaproteobacteria</taxon>
        <taxon>Sphingomonadales</taxon>
        <taxon>Sphingomonadaceae</taxon>
        <taxon>Sphingomonas</taxon>
    </lineage>
</organism>
<dbReference type="CDD" id="cd14789">
    <property type="entry name" value="Tiki"/>
    <property type="match status" value="1"/>
</dbReference>
<dbReference type="Pfam" id="PF01963">
    <property type="entry name" value="TraB_PrgY_gumN"/>
    <property type="match status" value="1"/>
</dbReference>
<comment type="caution">
    <text evidence="2">The sequence shown here is derived from an EMBL/GenBank/DDBJ whole genome shotgun (WGS) entry which is preliminary data.</text>
</comment>
<evidence type="ECO:0000313" key="2">
    <source>
        <dbReference type="EMBL" id="MEN3749323.1"/>
    </source>
</evidence>
<dbReference type="PANTHER" id="PTHR40590:SF1">
    <property type="entry name" value="CYTOPLASMIC PROTEIN"/>
    <property type="match status" value="1"/>
</dbReference>
<protein>
    <submittedName>
        <fullName evidence="2">TraB/GumN family protein</fullName>
    </submittedName>
</protein>